<dbReference type="EMBL" id="CAJMWY010004224">
    <property type="protein sequence ID" value="CAE6524424.1"/>
    <property type="molecule type" value="Genomic_DNA"/>
</dbReference>
<dbReference type="OrthoDB" id="408743at2759"/>
<accession>A0A8H3HN76</accession>
<sequence>MDITNPNNLSVGRLTWVTASEAPLYPRDSSYYFEGIEGSLVFLVDGYLFRVHPSIFAPQLEPYPKVVDCSSYLYFLVDLDPQTTGTGTDADPILIANIRAQQFRHLLLALLGRPGDPEYMSLLTDGEKDYRHSHATFIKYLDIATLAGHLQMINLSSWALSQLTRHINSSCWTPDGTWDKRVVIQVVELERSTSEAPEFTYSSLCSVPLRIFLRHVLDPSVRDPSDLSIPLYKIYKDHHYDTEAPESLGIFGWMFVYVLSLGHHSSYWRDTLTRDDRSVLYMAQAELANLAARSDVSIGWLTNPLNPEFNILSHCCKDCLSHCKAVWGLTYGQVGELNSTEPLKDVRHLCCKDCLSHCKAVWGLTYGQVGELNSTEPLKDVRHLVKLPGYRIAFKNAVHGVWPCHNNCGIHVLNQIDWWCDTLGDDFQALYQQFVEYVSSGQLLNEY</sequence>
<dbReference type="AlphaFoldDB" id="A0A8H3HN76"/>
<gene>
    <name evidence="1" type="ORF">RDB_LOCUS161718</name>
</gene>
<dbReference type="Proteomes" id="UP000663861">
    <property type="component" value="Unassembled WGS sequence"/>
</dbReference>
<name>A0A8H3HN76_9AGAM</name>
<comment type="caution">
    <text evidence="1">The sequence shown here is derived from an EMBL/GenBank/DDBJ whole genome shotgun (WGS) entry which is preliminary data.</text>
</comment>
<evidence type="ECO:0000313" key="2">
    <source>
        <dbReference type="Proteomes" id="UP000663861"/>
    </source>
</evidence>
<protein>
    <submittedName>
        <fullName evidence="1">Uncharacterized protein</fullName>
    </submittedName>
</protein>
<evidence type="ECO:0000313" key="1">
    <source>
        <dbReference type="EMBL" id="CAE6524424.1"/>
    </source>
</evidence>
<proteinExistence type="predicted"/>
<reference evidence="1" key="1">
    <citation type="submission" date="2021-01" db="EMBL/GenBank/DDBJ databases">
        <authorList>
            <person name="Kaushik A."/>
        </authorList>
    </citation>
    <scope>NUCLEOTIDE SEQUENCE</scope>
    <source>
        <strain evidence="1">AG4-RS23</strain>
    </source>
</reference>
<organism evidence="1 2">
    <name type="scientific">Rhizoctonia solani</name>
    <dbReference type="NCBI Taxonomy" id="456999"/>
    <lineage>
        <taxon>Eukaryota</taxon>
        <taxon>Fungi</taxon>
        <taxon>Dikarya</taxon>
        <taxon>Basidiomycota</taxon>
        <taxon>Agaricomycotina</taxon>
        <taxon>Agaricomycetes</taxon>
        <taxon>Cantharellales</taxon>
        <taxon>Ceratobasidiaceae</taxon>
        <taxon>Rhizoctonia</taxon>
    </lineage>
</organism>